<evidence type="ECO:0000256" key="4">
    <source>
        <dbReference type="ARBA" id="ARBA00022490"/>
    </source>
</evidence>
<evidence type="ECO:0000256" key="13">
    <source>
        <dbReference type="ARBA" id="ARBA00093507"/>
    </source>
</evidence>
<dbReference type="Pfam" id="PF05502">
    <property type="entry name" value="Dynactin_p62"/>
    <property type="match status" value="1"/>
</dbReference>
<keyword evidence="10" id="KW-0206">Cytoskeleton</keyword>
<keyword evidence="5" id="KW-1017">Isopeptide bond</keyword>
<dbReference type="PANTHER" id="PTHR13034:SF2">
    <property type="entry name" value="DYNACTIN SUBUNIT 4"/>
    <property type="match status" value="1"/>
</dbReference>
<evidence type="ECO:0000256" key="8">
    <source>
        <dbReference type="ARBA" id="ARBA00022990"/>
    </source>
</evidence>
<dbReference type="InterPro" id="IPR008603">
    <property type="entry name" value="DCTN4"/>
</dbReference>
<keyword evidence="8" id="KW-0007">Acetylation</keyword>
<accession>A0A8H3EMC9</accession>
<dbReference type="GO" id="GO:0005869">
    <property type="term" value="C:dynactin complex"/>
    <property type="evidence" value="ECO:0007669"/>
    <property type="project" value="InterPro"/>
</dbReference>
<dbReference type="AlphaFoldDB" id="A0A8H3EMC9"/>
<sequence length="440" mass="48144">MAINTLDSEGNAVAGPWILACDYCRWSTLDIDMQFNKPAYLNDQIAKFLDEKARSKQEAQDVHGKQEVAVADDRPDAAFGALKKFASSQIASASSTNPLMTPGGSYNYDSPSSLARIMSLYTGQGSYGKKNTSKSAPMRGSADASEGLRLMDSSANINAVQKLRERGFAGTTSIEQRCAQRHPSHFVDDLLPVPTRLVTKRSKRCRTCRHILVKPEAKVTSIRYRIRLIAVNYIPTMCLNILQASFSATASPAANPPPTVESNALPPFKATQFLLTLKNPLFDPVNVTLATPTHTPGPFNHKVTILCPQFDIGANTDAWDEALTASENDTKRSSKFLGSSNIDNAKTENEGTKVAEAGKVWEKGRNWATVVVEVTCAAVDAEKQGQEDDDLLEIPVFVRVEYEADIEKDVGSGEEKVGREKRELAYWTVIGAGRVARQRV</sequence>
<keyword evidence="4" id="KW-0963">Cytoplasm</keyword>
<evidence type="ECO:0000313" key="14">
    <source>
        <dbReference type="EMBL" id="CAF9909301.1"/>
    </source>
</evidence>
<dbReference type="EMBL" id="CAJPDS010000007">
    <property type="protein sequence ID" value="CAF9909301.1"/>
    <property type="molecule type" value="Genomic_DNA"/>
</dbReference>
<dbReference type="GO" id="GO:0001725">
    <property type="term" value="C:stress fiber"/>
    <property type="evidence" value="ECO:0007669"/>
    <property type="project" value="UniProtKB-SubCell"/>
</dbReference>
<evidence type="ECO:0000256" key="1">
    <source>
        <dbReference type="ARBA" id="ARBA00004300"/>
    </source>
</evidence>
<name>A0A8H3EMC9_9LECA</name>
<proteinExistence type="inferred from homology"/>
<protein>
    <recommendedName>
        <fullName evidence="12">Dynactin subunit 4</fullName>
    </recommendedName>
</protein>
<evidence type="ECO:0000256" key="10">
    <source>
        <dbReference type="ARBA" id="ARBA00023212"/>
    </source>
</evidence>
<evidence type="ECO:0000256" key="2">
    <source>
        <dbReference type="ARBA" id="ARBA00004529"/>
    </source>
</evidence>
<evidence type="ECO:0000256" key="3">
    <source>
        <dbReference type="ARBA" id="ARBA00004657"/>
    </source>
</evidence>
<evidence type="ECO:0000256" key="12">
    <source>
        <dbReference type="ARBA" id="ARBA00034864"/>
    </source>
</evidence>
<keyword evidence="9" id="KW-0175">Coiled coil</keyword>
<evidence type="ECO:0000256" key="5">
    <source>
        <dbReference type="ARBA" id="ARBA00022499"/>
    </source>
</evidence>
<comment type="subcellular location">
    <subcellularLocation>
        <location evidence="1">Cytoplasm</location>
        <location evidence="1">Cytoskeleton</location>
        <location evidence="1">Microtubule organizing center</location>
        <location evidence="1">Centrosome</location>
    </subcellularLocation>
    <subcellularLocation>
        <location evidence="2">Cytoplasm</location>
        <location evidence="2">Cytoskeleton</location>
        <location evidence="2">Stress fiber</location>
    </subcellularLocation>
    <subcellularLocation>
        <location evidence="3">Cytoplasm</location>
        <location evidence="3">Myofibril</location>
    </subcellularLocation>
</comment>
<evidence type="ECO:0000256" key="11">
    <source>
        <dbReference type="ARBA" id="ARBA00034776"/>
    </source>
</evidence>
<dbReference type="OrthoDB" id="283815at2759"/>
<keyword evidence="7" id="KW-0832">Ubl conjugation</keyword>
<organism evidence="14 15">
    <name type="scientific">Heterodermia speciosa</name>
    <dbReference type="NCBI Taxonomy" id="116794"/>
    <lineage>
        <taxon>Eukaryota</taxon>
        <taxon>Fungi</taxon>
        <taxon>Dikarya</taxon>
        <taxon>Ascomycota</taxon>
        <taxon>Pezizomycotina</taxon>
        <taxon>Lecanoromycetes</taxon>
        <taxon>OSLEUM clade</taxon>
        <taxon>Lecanoromycetidae</taxon>
        <taxon>Caliciales</taxon>
        <taxon>Physciaceae</taxon>
        <taxon>Heterodermia</taxon>
    </lineage>
</organism>
<evidence type="ECO:0000256" key="6">
    <source>
        <dbReference type="ARBA" id="ARBA00022553"/>
    </source>
</evidence>
<dbReference type="PANTHER" id="PTHR13034">
    <property type="entry name" value="DYNACTIN P62 SUBUNIT"/>
    <property type="match status" value="1"/>
</dbReference>
<comment type="caution">
    <text evidence="14">The sequence shown here is derived from an EMBL/GenBank/DDBJ whole genome shotgun (WGS) entry which is preliminary data.</text>
</comment>
<evidence type="ECO:0000256" key="7">
    <source>
        <dbReference type="ARBA" id="ARBA00022843"/>
    </source>
</evidence>
<dbReference type="Proteomes" id="UP000664521">
    <property type="component" value="Unassembled WGS sequence"/>
</dbReference>
<keyword evidence="15" id="KW-1185">Reference proteome</keyword>
<comment type="similarity">
    <text evidence="11">Belongs to the dynactin subunit 4 family.</text>
</comment>
<evidence type="ECO:0000256" key="9">
    <source>
        <dbReference type="ARBA" id="ARBA00023054"/>
    </source>
</evidence>
<evidence type="ECO:0000313" key="15">
    <source>
        <dbReference type="Proteomes" id="UP000664521"/>
    </source>
</evidence>
<comment type="subunit">
    <text evidence="13">Subunit of dynactin, a multiprotein complex part of a tripartite complex with dynein and a adapter, such as BICDL1, BICD2 or HOOK3. The dynactin complex is built around ACTR1A/ACTB filament and consists of an actin-related filament composed of a shoulder domain, a pointed end and a barbed end. Its length is defined by its flexible shoulder domain. The soulder is composed of 2 DCTN1 subunits, 4 DCTN2 and 2 DCTN3. The 4 DCNT2 (via N-terminus) bind the ACTR1A filament and act as molecular rulers to determine the length. The pointed end is important for binding dynein-dynactin cargo adapters. Consists of 4 subunits: ACTR10, DCNT4, DCTN5 and DCTN6. The barbed end is composed of a CAPZA1:CAPZB heterodimers, which binds ACTR1A/ACTB filament and dynactin and stabilizes dynactin. Interacts with ATP7B, but not ATP7A, in a copper-dependent manner. Interacts with ANK2; this interaction is required for localization at costameres. Interacts with N4BP2L1.</text>
</comment>
<gene>
    <name evidence="14" type="ORF">HETSPECPRED_008931</name>
</gene>
<keyword evidence="6" id="KW-0597">Phosphoprotein</keyword>
<reference evidence="14" key="1">
    <citation type="submission" date="2021-03" db="EMBL/GenBank/DDBJ databases">
        <authorList>
            <person name="Tagirdzhanova G."/>
        </authorList>
    </citation>
    <scope>NUCLEOTIDE SEQUENCE</scope>
</reference>